<evidence type="ECO:0000256" key="1">
    <source>
        <dbReference type="ARBA" id="ARBA00022691"/>
    </source>
</evidence>
<dbReference type="SUPFAM" id="SSF118196">
    <property type="entry name" value="YaeB-like"/>
    <property type="match status" value="1"/>
</dbReference>
<dbReference type="InterPro" id="IPR036414">
    <property type="entry name" value="YaeB_N_sf"/>
</dbReference>
<dbReference type="CDD" id="cd09281">
    <property type="entry name" value="UPF0066"/>
    <property type="match status" value="1"/>
</dbReference>
<reference evidence="5" key="1">
    <citation type="journal article" date="2019" name="Int. J. Syst. Evol. Microbiol.">
        <title>The Global Catalogue of Microorganisms (GCM) 10K type strain sequencing project: providing services to taxonomists for standard genome sequencing and annotation.</title>
        <authorList>
            <consortium name="The Broad Institute Genomics Platform"/>
            <consortium name="The Broad Institute Genome Sequencing Center for Infectious Disease"/>
            <person name="Wu L."/>
            <person name="Ma J."/>
        </authorList>
    </citation>
    <scope>NUCLEOTIDE SEQUENCE [LARGE SCALE GENOMIC DNA]</scope>
    <source>
        <strain evidence="5">JCM 11574</strain>
    </source>
</reference>
<dbReference type="Pfam" id="PF01980">
    <property type="entry name" value="TrmO_N"/>
    <property type="match status" value="1"/>
</dbReference>
<keyword evidence="1" id="KW-0949">S-adenosyl-L-methionine</keyword>
<dbReference type="PANTHER" id="PTHR12818:SF0">
    <property type="entry name" value="TRNA (ADENINE(37)-N6)-METHYLTRANSFERASE"/>
    <property type="match status" value="1"/>
</dbReference>
<name>A0ABP6NLK1_9ACTN</name>
<dbReference type="InterPro" id="IPR036413">
    <property type="entry name" value="YaeB-like_sf"/>
</dbReference>
<keyword evidence="5" id="KW-1185">Reference proteome</keyword>
<dbReference type="PROSITE" id="PS51668">
    <property type="entry name" value="TSAA_2"/>
    <property type="match status" value="1"/>
</dbReference>
<dbReference type="EMBL" id="BAAAVM010000057">
    <property type="protein sequence ID" value="GAA3150468.1"/>
    <property type="molecule type" value="Genomic_DNA"/>
</dbReference>
<organism evidence="4 5">
    <name type="scientific">Streptomyces rameus</name>
    <dbReference type="NCBI Taxonomy" id="68261"/>
    <lineage>
        <taxon>Bacteria</taxon>
        <taxon>Bacillati</taxon>
        <taxon>Actinomycetota</taxon>
        <taxon>Actinomycetes</taxon>
        <taxon>Kitasatosporales</taxon>
        <taxon>Streptomycetaceae</taxon>
        <taxon>Streptomyces</taxon>
    </lineage>
</organism>
<proteinExistence type="inferred from homology"/>
<feature type="domain" description="TsaA-like" evidence="3">
    <location>
        <begin position="4"/>
        <end position="136"/>
    </location>
</feature>
<evidence type="ECO:0000313" key="5">
    <source>
        <dbReference type="Proteomes" id="UP001500893"/>
    </source>
</evidence>
<dbReference type="GO" id="GO:0008168">
    <property type="term" value="F:methyltransferase activity"/>
    <property type="evidence" value="ECO:0007669"/>
    <property type="project" value="UniProtKB-KW"/>
</dbReference>
<dbReference type="Proteomes" id="UP001500893">
    <property type="component" value="Unassembled WGS sequence"/>
</dbReference>
<dbReference type="Gene3D" id="2.40.30.70">
    <property type="entry name" value="YaeB-like"/>
    <property type="match status" value="1"/>
</dbReference>
<comment type="caution">
    <text evidence="4">The sequence shown here is derived from an EMBL/GenBank/DDBJ whole genome shotgun (WGS) entry which is preliminary data.</text>
</comment>
<keyword evidence="4" id="KW-0808">Transferase</keyword>
<evidence type="ECO:0000259" key="3">
    <source>
        <dbReference type="PROSITE" id="PS51668"/>
    </source>
</evidence>
<accession>A0ABP6NLK1</accession>
<dbReference type="InterPro" id="IPR023370">
    <property type="entry name" value="TrmO-like_N"/>
</dbReference>
<keyword evidence="4" id="KW-0489">Methyltransferase</keyword>
<protein>
    <submittedName>
        <fullName evidence="4">SAM-dependent methyltransferase</fullName>
    </submittedName>
</protein>
<dbReference type="RefSeq" id="WP_345054329.1">
    <property type="nucleotide sequence ID" value="NZ_BAAAVM010000057.1"/>
</dbReference>
<dbReference type="InterPro" id="IPR040372">
    <property type="entry name" value="YaeB-like"/>
</dbReference>
<evidence type="ECO:0000256" key="2">
    <source>
        <dbReference type="ARBA" id="ARBA00033753"/>
    </source>
</evidence>
<dbReference type="GO" id="GO:0032259">
    <property type="term" value="P:methylation"/>
    <property type="evidence" value="ECO:0007669"/>
    <property type="project" value="UniProtKB-KW"/>
</dbReference>
<gene>
    <name evidence="4" type="ORF">GCM10010521_42640</name>
</gene>
<dbReference type="PANTHER" id="PTHR12818">
    <property type="entry name" value="TRNA (ADENINE(37)-N6)-METHYLTRANSFERASE"/>
    <property type="match status" value="1"/>
</dbReference>
<sequence>MKPISPIGVVRSARREPSLRDGWGEVLSRVELDAAALDETATRGLDAYSHIEVIFSFHQAVRTCRGDQHPRGNPDWPLTGILAQRAPNRPNHLGVTVCELVAVEGLALTVRGLDAVEGTPVLDVKPYLPEFAPRGEVRVPEWSVELMSRYF</sequence>
<evidence type="ECO:0000313" key="4">
    <source>
        <dbReference type="EMBL" id="GAA3150468.1"/>
    </source>
</evidence>
<comment type="similarity">
    <text evidence="2">Belongs to the tRNA methyltransferase O family.</text>
</comment>